<evidence type="ECO:0000256" key="5">
    <source>
        <dbReference type="ARBA" id="ARBA00022617"/>
    </source>
</evidence>
<dbReference type="Gene3D" id="1.10.630.10">
    <property type="entry name" value="Cytochrome P450"/>
    <property type="match status" value="2"/>
</dbReference>
<dbReference type="InterPro" id="IPR050121">
    <property type="entry name" value="Cytochrome_P450_monoxygenase"/>
</dbReference>
<feature type="compositionally biased region" description="Polar residues" evidence="13">
    <location>
        <begin position="402"/>
        <end position="414"/>
    </location>
</feature>
<comment type="cofactor">
    <cofactor evidence="1">
        <name>heme</name>
        <dbReference type="ChEBI" id="CHEBI:30413"/>
    </cofactor>
</comment>
<keyword evidence="11" id="KW-0503">Monooxygenase</keyword>
<dbReference type="PANTHER" id="PTHR24305">
    <property type="entry name" value="CYTOCHROME P450"/>
    <property type="match status" value="1"/>
</dbReference>
<dbReference type="SUPFAM" id="SSF48264">
    <property type="entry name" value="Cytochrome P450"/>
    <property type="match status" value="1"/>
</dbReference>
<evidence type="ECO:0000256" key="11">
    <source>
        <dbReference type="ARBA" id="ARBA00023033"/>
    </source>
</evidence>
<evidence type="ECO:0000256" key="2">
    <source>
        <dbReference type="ARBA" id="ARBA00004370"/>
    </source>
</evidence>
<evidence type="ECO:0000256" key="13">
    <source>
        <dbReference type="SAM" id="MobiDB-lite"/>
    </source>
</evidence>
<dbReference type="GO" id="GO:0016705">
    <property type="term" value="F:oxidoreductase activity, acting on paired donors, with incorporation or reduction of molecular oxygen"/>
    <property type="evidence" value="ECO:0007669"/>
    <property type="project" value="InterPro"/>
</dbReference>
<evidence type="ECO:0000256" key="8">
    <source>
        <dbReference type="ARBA" id="ARBA00022989"/>
    </source>
</evidence>
<dbReference type="InterPro" id="IPR036396">
    <property type="entry name" value="Cyt_P450_sf"/>
</dbReference>
<dbReference type="GO" id="GO:0005506">
    <property type="term" value="F:iron ion binding"/>
    <property type="evidence" value="ECO:0007669"/>
    <property type="project" value="InterPro"/>
</dbReference>
<dbReference type="GO" id="GO:0016020">
    <property type="term" value="C:membrane"/>
    <property type="evidence" value="ECO:0007669"/>
    <property type="project" value="UniProtKB-SubCell"/>
</dbReference>
<keyword evidence="8 14" id="KW-1133">Transmembrane helix</keyword>
<feature type="transmembrane region" description="Helical" evidence="14">
    <location>
        <begin position="93"/>
        <end position="114"/>
    </location>
</feature>
<organism evidence="15 16">
    <name type="scientific">Grifola frondosa</name>
    <name type="common">Maitake</name>
    <name type="synonym">Polyporus frondosus</name>
    <dbReference type="NCBI Taxonomy" id="5627"/>
    <lineage>
        <taxon>Eukaryota</taxon>
        <taxon>Fungi</taxon>
        <taxon>Dikarya</taxon>
        <taxon>Basidiomycota</taxon>
        <taxon>Agaricomycotina</taxon>
        <taxon>Agaricomycetes</taxon>
        <taxon>Polyporales</taxon>
        <taxon>Grifolaceae</taxon>
        <taxon>Grifola</taxon>
    </lineage>
</organism>
<keyword evidence="5" id="KW-0349">Heme</keyword>
<evidence type="ECO:0000313" key="16">
    <source>
        <dbReference type="Proteomes" id="UP000092993"/>
    </source>
</evidence>
<dbReference type="OrthoDB" id="6692864at2759"/>
<comment type="pathway">
    <text evidence="3">Secondary metabolite biosynthesis.</text>
</comment>
<dbReference type="PANTHER" id="PTHR24305:SF112">
    <property type="entry name" value="L-ORNITHINE-N5-MONOOXYGENASE (EUROFUNG)"/>
    <property type="match status" value="1"/>
</dbReference>
<proteinExistence type="inferred from homology"/>
<keyword evidence="6 14" id="KW-0812">Transmembrane</keyword>
<evidence type="ECO:0000256" key="4">
    <source>
        <dbReference type="ARBA" id="ARBA00010617"/>
    </source>
</evidence>
<sequence>MTCWKVQFEVTRIQNKYLLDLPVSTGSIRLQSLLIHPGHVNSLSKISPLLLLVQLWLPISCSNVMRLQYRCAFFLLITPPAVGVILLKNQSTLLNAIVISLTYLSTLTLSVVLYRLSPFHPLAKYPGPVINKISKLWMAWLARTGKQHLYIQQLHDYYGDVVRTGPNELFIRDVSAVTPIMGIDGLPKGPHWIGRVLNTSVQLLAGLQDLNEHAVRRKAWNRGFKGLGVQGSEVDLSKWFSWFTYDFMSDMAFGGGSEMMRDGDGDSIWHLLKTGMIPKERIKNGSQRRDLFHYLNNEDGAEKTPPSMTQVLSDGFLLLWQDQTPPQGPQCFVLMLLSNPEHISDSRQRSTTTRQCACILQSQAGASGGCPRVVAAEPQEHISFLRVQTSLFTFTPSTVTLGTSTRSPTASGRTAGSLPPGRESKTSGEAFVHNAAAFIPFSFGQANCVGKGLALQEMRMLVCLIMQRLEMRFPEGWNPRTYEDGLTDYFVMMGPALPVVVKRRSHVISV</sequence>
<evidence type="ECO:0000256" key="3">
    <source>
        <dbReference type="ARBA" id="ARBA00005179"/>
    </source>
</evidence>
<dbReference type="GO" id="GO:0020037">
    <property type="term" value="F:heme binding"/>
    <property type="evidence" value="ECO:0007669"/>
    <property type="project" value="InterPro"/>
</dbReference>
<evidence type="ECO:0000256" key="1">
    <source>
        <dbReference type="ARBA" id="ARBA00001971"/>
    </source>
</evidence>
<comment type="similarity">
    <text evidence="4">Belongs to the cytochrome P450 family.</text>
</comment>
<evidence type="ECO:0008006" key="17">
    <source>
        <dbReference type="Google" id="ProtNLM"/>
    </source>
</evidence>
<comment type="subcellular location">
    <subcellularLocation>
        <location evidence="2">Membrane</location>
    </subcellularLocation>
</comment>
<name>A0A1C7LV80_GRIFR</name>
<evidence type="ECO:0000313" key="15">
    <source>
        <dbReference type="EMBL" id="OBZ68665.1"/>
    </source>
</evidence>
<dbReference type="STRING" id="5627.A0A1C7LV80"/>
<keyword evidence="9" id="KW-0560">Oxidoreductase</keyword>
<evidence type="ECO:0000256" key="9">
    <source>
        <dbReference type="ARBA" id="ARBA00023002"/>
    </source>
</evidence>
<keyword evidence="12 14" id="KW-0472">Membrane</keyword>
<evidence type="ECO:0000256" key="7">
    <source>
        <dbReference type="ARBA" id="ARBA00022723"/>
    </source>
</evidence>
<evidence type="ECO:0000256" key="12">
    <source>
        <dbReference type="ARBA" id="ARBA00023136"/>
    </source>
</evidence>
<dbReference type="Pfam" id="PF00067">
    <property type="entry name" value="p450"/>
    <property type="match status" value="1"/>
</dbReference>
<keyword evidence="10" id="KW-0408">Iron</keyword>
<keyword evidence="7" id="KW-0479">Metal-binding</keyword>
<dbReference type="InterPro" id="IPR001128">
    <property type="entry name" value="Cyt_P450"/>
</dbReference>
<gene>
    <name evidence="15" type="ORF">A0H81_11383</name>
</gene>
<protein>
    <recommendedName>
        <fullName evidence="17">Cytochrome P450</fullName>
    </recommendedName>
</protein>
<dbReference type="GO" id="GO:0004497">
    <property type="term" value="F:monooxygenase activity"/>
    <property type="evidence" value="ECO:0007669"/>
    <property type="project" value="UniProtKB-KW"/>
</dbReference>
<evidence type="ECO:0000256" key="14">
    <source>
        <dbReference type="SAM" id="Phobius"/>
    </source>
</evidence>
<evidence type="ECO:0000256" key="6">
    <source>
        <dbReference type="ARBA" id="ARBA00022692"/>
    </source>
</evidence>
<keyword evidence="16" id="KW-1185">Reference proteome</keyword>
<comment type="caution">
    <text evidence="15">The sequence shown here is derived from an EMBL/GenBank/DDBJ whole genome shotgun (WGS) entry which is preliminary data.</text>
</comment>
<feature type="region of interest" description="Disordered" evidence="13">
    <location>
        <begin position="402"/>
        <end position="426"/>
    </location>
</feature>
<dbReference type="OMA" id="HANCAGK"/>
<accession>A0A1C7LV80</accession>
<dbReference type="AlphaFoldDB" id="A0A1C7LV80"/>
<reference evidence="15 16" key="1">
    <citation type="submission" date="2016-03" db="EMBL/GenBank/DDBJ databases">
        <title>Whole genome sequencing of Grifola frondosa 9006-11.</title>
        <authorList>
            <person name="Min B."/>
            <person name="Park H."/>
            <person name="Kim J.-G."/>
            <person name="Cho H."/>
            <person name="Oh Y.-L."/>
            <person name="Kong W.-S."/>
            <person name="Choi I.-G."/>
        </authorList>
    </citation>
    <scope>NUCLEOTIDE SEQUENCE [LARGE SCALE GENOMIC DNA]</scope>
    <source>
        <strain evidence="15 16">9006-11</strain>
    </source>
</reference>
<dbReference type="Proteomes" id="UP000092993">
    <property type="component" value="Unassembled WGS sequence"/>
</dbReference>
<evidence type="ECO:0000256" key="10">
    <source>
        <dbReference type="ARBA" id="ARBA00023004"/>
    </source>
</evidence>
<dbReference type="EMBL" id="LUGG01000019">
    <property type="protein sequence ID" value="OBZ68665.1"/>
    <property type="molecule type" value="Genomic_DNA"/>
</dbReference>